<evidence type="ECO:0000313" key="1">
    <source>
        <dbReference type="EMBL" id="MBO1080478.1"/>
    </source>
</evidence>
<accession>A0ABS3KV47</accession>
<evidence type="ECO:0008006" key="3">
    <source>
        <dbReference type="Google" id="ProtNLM"/>
    </source>
</evidence>
<keyword evidence="2" id="KW-1185">Reference proteome</keyword>
<dbReference type="Proteomes" id="UP001518989">
    <property type="component" value="Unassembled WGS sequence"/>
</dbReference>
<comment type="caution">
    <text evidence="1">The sequence shown here is derived from an EMBL/GenBank/DDBJ whole genome shotgun (WGS) entry which is preliminary data.</text>
</comment>
<protein>
    <recommendedName>
        <fullName evidence="3">DUF4214 domain-containing protein</fullName>
    </recommendedName>
</protein>
<dbReference type="EMBL" id="JACTNG010000009">
    <property type="protein sequence ID" value="MBO1080478.1"/>
    <property type="molecule type" value="Genomic_DNA"/>
</dbReference>
<name>A0ABS3KV47_9PROT</name>
<dbReference type="RefSeq" id="WP_207418478.1">
    <property type="nucleotide sequence ID" value="NZ_CP061177.1"/>
</dbReference>
<gene>
    <name evidence="1" type="ORF">IAI61_15655</name>
</gene>
<organism evidence="1 2">
    <name type="scientific">Roseomonas haemaphysalidis</name>
    <dbReference type="NCBI Taxonomy" id="2768162"/>
    <lineage>
        <taxon>Bacteria</taxon>
        <taxon>Pseudomonadati</taxon>
        <taxon>Pseudomonadota</taxon>
        <taxon>Alphaproteobacteria</taxon>
        <taxon>Acetobacterales</taxon>
        <taxon>Roseomonadaceae</taxon>
        <taxon>Roseomonas</taxon>
    </lineage>
</organism>
<reference evidence="1 2" key="1">
    <citation type="submission" date="2020-09" db="EMBL/GenBank/DDBJ databases">
        <title>Roseomonas.</title>
        <authorList>
            <person name="Zhu W."/>
        </authorList>
    </citation>
    <scope>NUCLEOTIDE SEQUENCE [LARGE SCALE GENOMIC DNA]</scope>
    <source>
        <strain evidence="1 2">573</strain>
    </source>
</reference>
<proteinExistence type="predicted"/>
<evidence type="ECO:0000313" key="2">
    <source>
        <dbReference type="Proteomes" id="UP001518989"/>
    </source>
</evidence>
<sequence>MPAAEPPAADLAALALAARLALARRLAAPARDWLAAPALALPGHPPELAAGAVPGDAPAPRAWRLYGRRVLDPAAPFLLRAVLPATPPEALVEAAFRAMLGRAPDPADRAAYARALHSGALQAGVLLRDIAASAEAAARGEALRLVAA</sequence>